<dbReference type="Pfam" id="PF05596">
    <property type="entry name" value="Taeniidae_ag"/>
    <property type="match status" value="1"/>
</dbReference>
<protein>
    <submittedName>
        <fullName evidence="1">Uncharacterized protein</fullName>
    </submittedName>
</protein>
<dbReference type="AlphaFoldDB" id="A0A3P7M8B1"/>
<evidence type="ECO:0000313" key="1">
    <source>
        <dbReference type="EMBL" id="VDN25534.1"/>
    </source>
</evidence>
<dbReference type="Proteomes" id="UP000281553">
    <property type="component" value="Unassembled WGS sequence"/>
</dbReference>
<evidence type="ECO:0000313" key="2">
    <source>
        <dbReference type="Proteomes" id="UP000281553"/>
    </source>
</evidence>
<organism evidence="1 2">
    <name type="scientific">Dibothriocephalus latus</name>
    <name type="common">Fish tapeworm</name>
    <name type="synonym">Diphyllobothrium latum</name>
    <dbReference type="NCBI Taxonomy" id="60516"/>
    <lineage>
        <taxon>Eukaryota</taxon>
        <taxon>Metazoa</taxon>
        <taxon>Spiralia</taxon>
        <taxon>Lophotrochozoa</taxon>
        <taxon>Platyhelminthes</taxon>
        <taxon>Cestoda</taxon>
        <taxon>Eucestoda</taxon>
        <taxon>Diphyllobothriidea</taxon>
        <taxon>Diphyllobothriidae</taxon>
        <taxon>Dibothriocephalus</taxon>
    </lineage>
</organism>
<name>A0A3P7M8B1_DIBLA</name>
<reference evidence="1 2" key="1">
    <citation type="submission" date="2018-11" db="EMBL/GenBank/DDBJ databases">
        <authorList>
            <consortium name="Pathogen Informatics"/>
        </authorList>
    </citation>
    <scope>NUCLEOTIDE SEQUENCE [LARGE SCALE GENOMIC DNA]</scope>
</reference>
<dbReference type="InterPro" id="IPR008860">
    <property type="entry name" value="Taeniidae_ag"/>
</dbReference>
<accession>A0A3P7M8B1</accession>
<proteinExistence type="predicted"/>
<sequence>MLTKLAELKNFFNEDELGMQMKELRDGLYEIMTKASGTCLFDATFKLTNSLSRADEEAGAHENKPQYPAMLMEHWKKLQTFFQEDKLGMEMVETRQKMWELMCSIQQRMREQLKLNLKELLKEE</sequence>
<keyword evidence="2" id="KW-1185">Reference proteome</keyword>
<gene>
    <name evidence="1" type="ORF">DILT_LOCUS14634</name>
</gene>
<dbReference type="EMBL" id="UYRU01075178">
    <property type="protein sequence ID" value="VDN25534.1"/>
    <property type="molecule type" value="Genomic_DNA"/>
</dbReference>